<evidence type="ECO:0000313" key="2">
    <source>
        <dbReference type="EMBL" id="GIH17869.1"/>
    </source>
</evidence>
<organism evidence="2 3">
    <name type="scientific">Rugosimonospora africana</name>
    <dbReference type="NCBI Taxonomy" id="556532"/>
    <lineage>
        <taxon>Bacteria</taxon>
        <taxon>Bacillati</taxon>
        <taxon>Actinomycetota</taxon>
        <taxon>Actinomycetes</taxon>
        <taxon>Micromonosporales</taxon>
        <taxon>Micromonosporaceae</taxon>
        <taxon>Rugosimonospora</taxon>
    </lineage>
</organism>
<protein>
    <submittedName>
        <fullName evidence="2">Uncharacterized protein</fullName>
    </submittedName>
</protein>
<dbReference type="RefSeq" id="WP_203921416.1">
    <property type="nucleotide sequence ID" value="NZ_BONZ01000060.1"/>
</dbReference>
<sequence length="65" mass="7155">MGEQPARPDRRRLPRSDEDELDGQDFADEHSDLTHADQLRGGPERAVDEAVPSGLAGQDPDDTSR</sequence>
<feature type="region of interest" description="Disordered" evidence="1">
    <location>
        <begin position="1"/>
        <end position="65"/>
    </location>
</feature>
<comment type="caution">
    <text evidence="2">The sequence shown here is derived from an EMBL/GenBank/DDBJ whole genome shotgun (WGS) entry which is preliminary data.</text>
</comment>
<dbReference type="EMBL" id="BONZ01000060">
    <property type="protein sequence ID" value="GIH17869.1"/>
    <property type="molecule type" value="Genomic_DNA"/>
</dbReference>
<dbReference type="AlphaFoldDB" id="A0A8J3QVJ5"/>
<reference evidence="2" key="1">
    <citation type="submission" date="2021-01" db="EMBL/GenBank/DDBJ databases">
        <title>Whole genome shotgun sequence of Rugosimonospora africana NBRC 104875.</title>
        <authorList>
            <person name="Komaki H."/>
            <person name="Tamura T."/>
        </authorList>
    </citation>
    <scope>NUCLEOTIDE SEQUENCE</scope>
    <source>
        <strain evidence="2">NBRC 104875</strain>
    </source>
</reference>
<name>A0A8J3QVJ5_9ACTN</name>
<evidence type="ECO:0000313" key="3">
    <source>
        <dbReference type="Proteomes" id="UP000642748"/>
    </source>
</evidence>
<proteinExistence type="predicted"/>
<feature type="compositionally biased region" description="Acidic residues" evidence="1">
    <location>
        <begin position="17"/>
        <end position="26"/>
    </location>
</feature>
<feature type="compositionally biased region" description="Basic and acidic residues" evidence="1">
    <location>
        <begin position="27"/>
        <end position="48"/>
    </location>
</feature>
<gene>
    <name evidence="2" type="ORF">Raf01_60410</name>
</gene>
<keyword evidence="3" id="KW-1185">Reference proteome</keyword>
<evidence type="ECO:0000256" key="1">
    <source>
        <dbReference type="SAM" id="MobiDB-lite"/>
    </source>
</evidence>
<dbReference type="Proteomes" id="UP000642748">
    <property type="component" value="Unassembled WGS sequence"/>
</dbReference>
<accession>A0A8J3QVJ5</accession>